<feature type="region of interest" description="Disordered" evidence="1">
    <location>
        <begin position="24"/>
        <end position="60"/>
    </location>
</feature>
<gene>
    <name evidence="2" type="ORF">GCM10009802_44150</name>
</gene>
<comment type="caution">
    <text evidence="2">The sequence shown here is derived from an EMBL/GenBank/DDBJ whole genome shotgun (WGS) entry which is preliminary data.</text>
</comment>
<name>A0ABP5KSH8_9ACTN</name>
<dbReference type="EMBL" id="BAAAPF010000167">
    <property type="protein sequence ID" value="GAA2135400.1"/>
    <property type="molecule type" value="Genomic_DNA"/>
</dbReference>
<organism evidence="2 3">
    <name type="scientific">Streptomyces synnematoformans</name>
    <dbReference type="NCBI Taxonomy" id="415721"/>
    <lineage>
        <taxon>Bacteria</taxon>
        <taxon>Bacillati</taxon>
        <taxon>Actinomycetota</taxon>
        <taxon>Actinomycetes</taxon>
        <taxon>Kitasatosporales</taxon>
        <taxon>Streptomycetaceae</taxon>
        <taxon>Streptomyces</taxon>
    </lineage>
</organism>
<evidence type="ECO:0000313" key="3">
    <source>
        <dbReference type="Proteomes" id="UP001500443"/>
    </source>
</evidence>
<evidence type="ECO:0000256" key="1">
    <source>
        <dbReference type="SAM" id="MobiDB-lite"/>
    </source>
</evidence>
<protein>
    <submittedName>
        <fullName evidence="2">Uncharacterized protein</fullName>
    </submittedName>
</protein>
<reference evidence="3" key="1">
    <citation type="journal article" date="2019" name="Int. J. Syst. Evol. Microbiol.">
        <title>The Global Catalogue of Microorganisms (GCM) 10K type strain sequencing project: providing services to taxonomists for standard genome sequencing and annotation.</title>
        <authorList>
            <consortium name="The Broad Institute Genomics Platform"/>
            <consortium name="The Broad Institute Genome Sequencing Center for Infectious Disease"/>
            <person name="Wu L."/>
            <person name="Ma J."/>
        </authorList>
    </citation>
    <scope>NUCLEOTIDE SEQUENCE [LARGE SCALE GENOMIC DNA]</scope>
    <source>
        <strain evidence="3">JCM 15481</strain>
    </source>
</reference>
<keyword evidence="3" id="KW-1185">Reference proteome</keyword>
<proteinExistence type="predicted"/>
<feature type="compositionally biased region" description="Basic and acidic residues" evidence="1">
    <location>
        <begin position="43"/>
        <end position="60"/>
    </location>
</feature>
<feature type="region of interest" description="Disordered" evidence="1">
    <location>
        <begin position="82"/>
        <end position="117"/>
    </location>
</feature>
<feature type="compositionally biased region" description="Basic and acidic residues" evidence="1">
    <location>
        <begin position="24"/>
        <end position="34"/>
    </location>
</feature>
<dbReference type="Proteomes" id="UP001500443">
    <property type="component" value="Unassembled WGS sequence"/>
</dbReference>
<accession>A0ABP5KSH8</accession>
<feature type="compositionally biased region" description="Basic residues" evidence="1">
    <location>
        <begin position="83"/>
        <end position="96"/>
    </location>
</feature>
<sequence length="117" mass="13501">MQQHQPAVGGLGVRLRLRPDLRLQRVRERGDAPRRARRAQRRLGADRRRLQRLDGPPERRWQGPARLLAVRASIGFVDEVSRSRNHARKTRGRGTQKRCGTPGWPDLDPYARARMQG</sequence>
<evidence type="ECO:0000313" key="2">
    <source>
        <dbReference type="EMBL" id="GAA2135400.1"/>
    </source>
</evidence>